<reference evidence="1" key="1">
    <citation type="submission" date="2024-09" db="EMBL/GenBank/DDBJ databases">
        <title>Black Yeasts Isolated from many extreme environments.</title>
        <authorList>
            <person name="Coleine C."/>
            <person name="Stajich J.E."/>
            <person name="Selbmann L."/>
        </authorList>
    </citation>
    <scope>NUCLEOTIDE SEQUENCE</scope>
    <source>
        <strain evidence="1">CCFEE 5737</strain>
    </source>
</reference>
<organism evidence="1 2">
    <name type="scientific">Coniosporium uncinatum</name>
    <dbReference type="NCBI Taxonomy" id="93489"/>
    <lineage>
        <taxon>Eukaryota</taxon>
        <taxon>Fungi</taxon>
        <taxon>Dikarya</taxon>
        <taxon>Ascomycota</taxon>
        <taxon>Pezizomycotina</taxon>
        <taxon>Dothideomycetes</taxon>
        <taxon>Dothideomycetes incertae sedis</taxon>
        <taxon>Coniosporium</taxon>
    </lineage>
</organism>
<feature type="non-terminal residue" evidence="1">
    <location>
        <position position="1"/>
    </location>
</feature>
<proteinExistence type="predicted"/>
<name>A0ACC3DJW2_9PEZI</name>
<protein>
    <submittedName>
        <fullName evidence="1">Uncharacterized protein</fullName>
    </submittedName>
</protein>
<accession>A0ACC3DJW2</accession>
<keyword evidence="2" id="KW-1185">Reference proteome</keyword>
<dbReference type="EMBL" id="JAWDJW010003397">
    <property type="protein sequence ID" value="KAK3076919.1"/>
    <property type="molecule type" value="Genomic_DNA"/>
</dbReference>
<evidence type="ECO:0000313" key="2">
    <source>
        <dbReference type="Proteomes" id="UP001186974"/>
    </source>
</evidence>
<comment type="caution">
    <text evidence="1">The sequence shown here is derived from an EMBL/GenBank/DDBJ whole genome shotgun (WGS) entry which is preliminary data.</text>
</comment>
<gene>
    <name evidence="1" type="ORF">LTS18_011647</name>
</gene>
<evidence type="ECO:0000313" key="1">
    <source>
        <dbReference type="EMBL" id="KAK3076919.1"/>
    </source>
</evidence>
<sequence>PCHPSRNFLLDDDDDEDMGWNPSGAFDDRHDSLSPPSTKHTNGFVKGKDREETDEGMAGLRRTPSGMFMPYEEDEDDVVATGLFGKVVDTVNTAKDIAHVIWNVGWRR</sequence>
<dbReference type="Proteomes" id="UP001186974">
    <property type="component" value="Unassembled WGS sequence"/>
</dbReference>